<evidence type="ECO:0000256" key="5">
    <source>
        <dbReference type="ARBA" id="ARBA00022786"/>
    </source>
</evidence>
<dbReference type="PANTHER" id="PTHR15493">
    <property type="entry name" value="F-BOX ONLY PROTEIN 5 AND 43"/>
    <property type="match status" value="1"/>
</dbReference>
<keyword evidence="7" id="KW-0832">Ubl conjugation</keyword>
<feature type="domain" description="ZBR-type" evidence="12">
    <location>
        <begin position="591"/>
        <end position="639"/>
    </location>
</feature>
<evidence type="ECO:0000256" key="1">
    <source>
        <dbReference type="ARBA" id="ARBA00004906"/>
    </source>
</evidence>
<evidence type="ECO:0000313" key="14">
    <source>
        <dbReference type="Proteomes" id="UP000544127"/>
    </source>
</evidence>
<evidence type="ECO:0000256" key="8">
    <source>
        <dbReference type="ARBA" id="ARBA00023254"/>
    </source>
</evidence>
<dbReference type="GO" id="GO:0005634">
    <property type="term" value="C:nucleus"/>
    <property type="evidence" value="ECO:0007669"/>
    <property type="project" value="TreeGrafter"/>
</dbReference>
<accession>A0A7K6AWT9</accession>
<dbReference type="OrthoDB" id="9984940at2759"/>
<dbReference type="GO" id="GO:0051321">
    <property type="term" value="P:meiotic cell cycle"/>
    <property type="evidence" value="ECO:0007669"/>
    <property type="project" value="UniProtKB-KW"/>
</dbReference>
<keyword evidence="2" id="KW-0597">Phosphoprotein</keyword>
<dbReference type="CDD" id="cd20365">
    <property type="entry name" value="BRcat_RBR_FBXO43"/>
    <property type="match status" value="1"/>
</dbReference>
<keyword evidence="5" id="KW-0833">Ubl conjugation pathway</keyword>
<dbReference type="FunFam" id="1.20.1280.50:FF:000046">
    <property type="entry name" value="F-box protein 43"/>
    <property type="match status" value="1"/>
</dbReference>
<dbReference type="Gene3D" id="1.20.1280.50">
    <property type="match status" value="1"/>
</dbReference>
<gene>
    <name evidence="13" type="primary">Fbxo43</name>
    <name evidence="13" type="ORF">UPUEPO_R07308</name>
</gene>
<dbReference type="SUPFAM" id="SSF57850">
    <property type="entry name" value="RING/U-box"/>
    <property type="match status" value="1"/>
</dbReference>
<feature type="region of interest" description="Disordered" evidence="11">
    <location>
        <begin position="640"/>
        <end position="663"/>
    </location>
</feature>
<keyword evidence="3" id="KW-0479">Metal-binding</keyword>
<keyword evidence="4 10" id="KW-0863">Zinc-finger</keyword>
<dbReference type="InterPro" id="IPR044064">
    <property type="entry name" value="ZF_ZBR"/>
</dbReference>
<dbReference type="GO" id="GO:0008270">
    <property type="term" value="F:zinc ion binding"/>
    <property type="evidence" value="ECO:0007669"/>
    <property type="project" value="UniProtKB-KW"/>
</dbReference>
<evidence type="ECO:0000256" key="3">
    <source>
        <dbReference type="ARBA" id="ARBA00022723"/>
    </source>
</evidence>
<comment type="pathway">
    <text evidence="1">Protein modification; protein ubiquitination.</text>
</comment>
<dbReference type="UniPathway" id="UPA00143"/>
<evidence type="ECO:0000256" key="9">
    <source>
        <dbReference type="ARBA" id="ARBA00068913"/>
    </source>
</evidence>
<keyword evidence="14" id="KW-1185">Reference proteome</keyword>
<evidence type="ECO:0000256" key="10">
    <source>
        <dbReference type="PROSITE-ProRule" id="PRU01220"/>
    </source>
</evidence>
<dbReference type="SMART" id="SM00647">
    <property type="entry name" value="IBR"/>
    <property type="match status" value="1"/>
</dbReference>
<dbReference type="AlphaFoldDB" id="A0A7K6AWT9"/>
<evidence type="ECO:0000313" key="13">
    <source>
        <dbReference type="EMBL" id="NWU94424.1"/>
    </source>
</evidence>
<dbReference type="InterPro" id="IPR002867">
    <property type="entry name" value="IBR_dom"/>
</dbReference>
<sequence>MSDIRSIMFNIKRNSLTSPSFKDACCTSVFLDSGCNESVKDSDAAHKEALHITNLSLLQDHSEHVHPNALFSASSAIENGMNSISLSEKREANKSTGFFETPKSSRKGSSLRRRLLLSKTVPAGSPAGCCERQGSPSGRSSKKLVSYLLSFDAKISQTASNSPKDRSYKPLVTGTSKIEDSNTECPKRRLSFSQQRTSTLDDSKCKDPLLLEPEYLSPIQCKDVIDSNAYEFNASVLRNVSDGLLRTPTCSVLPEAGESKFLTSISSLVENSNCELYDINSSPVKWASYPDLSTPEDSGYHSLHLDKSADSLSDHEGSFQDFKKCKEGSKILDSKRKTRKLERVRRLSTLREQGSQSETEDHHGTPITSAYTSMEERDFSSEDSKLTLEEKCSGDLVVSHGDLSKTPALKVVYNICLQRQRSDQNQVPDNTDGTEICAIEHVLAGLIGKKMGLEKLDILTELKCRNLKHVLAIVLDALTVESLCSIWKVSKNWREIIVQDKSADERRKFYIEHLKEEAGEYLLRAQDAATRLNVLNRSALRPVQAQARTPVAQVLPSYTELTPRRCSSVPHSTSRREEYIKVAKTLFTDEALKPCPRCQYPAKYQLVKKRGLCSREVCAFEFCILCLHDFHGSKECKSLSAKRKNKKDAPPGSAQSKRNLKRL</sequence>
<keyword evidence="6" id="KW-0862">Zinc</keyword>
<dbReference type="GO" id="GO:0007088">
    <property type="term" value="P:regulation of mitotic nuclear division"/>
    <property type="evidence" value="ECO:0007669"/>
    <property type="project" value="InterPro"/>
</dbReference>
<dbReference type="GO" id="GO:0045835">
    <property type="term" value="P:negative regulation of meiotic nuclear division"/>
    <property type="evidence" value="ECO:0007669"/>
    <property type="project" value="InterPro"/>
</dbReference>
<dbReference type="GO" id="GO:0016567">
    <property type="term" value="P:protein ubiquitination"/>
    <property type="evidence" value="ECO:0007669"/>
    <property type="project" value="UniProtKB-UniPathway"/>
</dbReference>
<dbReference type="EMBL" id="VZRI01006416">
    <property type="protein sequence ID" value="NWU94424.1"/>
    <property type="molecule type" value="Genomic_DNA"/>
</dbReference>
<dbReference type="InterPro" id="IPR047147">
    <property type="entry name" value="FBX5_43"/>
</dbReference>
<evidence type="ECO:0000256" key="6">
    <source>
        <dbReference type="ARBA" id="ARBA00022833"/>
    </source>
</evidence>
<feature type="region of interest" description="Disordered" evidence="11">
    <location>
        <begin position="159"/>
        <end position="182"/>
    </location>
</feature>
<evidence type="ECO:0000256" key="2">
    <source>
        <dbReference type="ARBA" id="ARBA00022553"/>
    </source>
</evidence>
<feature type="region of interest" description="Disordered" evidence="11">
    <location>
        <begin position="343"/>
        <end position="380"/>
    </location>
</feature>
<dbReference type="FunFam" id="2.20.25.20:FF:000006">
    <property type="entry name" value="F-box only protein 5"/>
    <property type="match status" value="1"/>
</dbReference>
<comment type="caution">
    <text evidence="13">The sequence shown here is derived from an EMBL/GenBank/DDBJ whole genome shotgun (WGS) entry which is preliminary data.</text>
</comment>
<keyword evidence="8" id="KW-0469">Meiosis</keyword>
<dbReference type="Proteomes" id="UP000544127">
    <property type="component" value="Unassembled WGS sequence"/>
</dbReference>
<proteinExistence type="predicted"/>
<dbReference type="CDD" id="cd22171">
    <property type="entry name" value="F-box_FBXO43"/>
    <property type="match status" value="1"/>
</dbReference>
<reference evidence="13 14" key="1">
    <citation type="submission" date="2019-09" db="EMBL/GenBank/DDBJ databases">
        <title>Bird 10,000 Genomes (B10K) Project - Family phase.</title>
        <authorList>
            <person name="Zhang G."/>
        </authorList>
    </citation>
    <scope>NUCLEOTIDE SEQUENCE [LARGE SCALE GENOMIC DNA]</scope>
    <source>
        <strain evidence="13">B10K-DU-012-37</strain>
    </source>
</reference>
<dbReference type="Gene3D" id="2.20.25.20">
    <property type="match status" value="1"/>
</dbReference>
<organism evidence="13 14">
    <name type="scientific">Upupa epops</name>
    <name type="common">Eurasian hoopoe</name>
    <dbReference type="NCBI Taxonomy" id="57439"/>
    <lineage>
        <taxon>Eukaryota</taxon>
        <taxon>Metazoa</taxon>
        <taxon>Chordata</taxon>
        <taxon>Craniata</taxon>
        <taxon>Vertebrata</taxon>
        <taxon>Euteleostomi</taxon>
        <taxon>Archelosauria</taxon>
        <taxon>Archosauria</taxon>
        <taxon>Dinosauria</taxon>
        <taxon>Saurischia</taxon>
        <taxon>Theropoda</taxon>
        <taxon>Coelurosauria</taxon>
        <taxon>Aves</taxon>
        <taxon>Neognathae</taxon>
        <taxon>Neoaves</taxon>
        <taxon>Telluraves</taxon>
        <taxon>Coraciimorphae</taxon>
        <taxon>Bucerotiformes</taxon>
        <taxon>Upupidae</taxon>
        <taxon>Upupa</taxon>
    </lineage>
</organism>
<protein>
    <recommendedName>
        <fullName evidence="9">F-box only protein 43</fullName>
    </recommendedName>
</protein>
<feature type="non-terminal residue" evidence="13">
    <location>
        <position position="663"/>
    </location>
</feature>
<evidence type="ECO:0000259" key="12">
    <source>
        <dbReference type="PROSITE" id="PS51872"/>
    </source>
</evidence>
<name>A0A7K6AWT9_UPUEP</name>
<evidence type="ECO:0000256" key="4">
    <source>
        <dbReference type="ARBA" id="ARBA00022771"/>
    </source>
</evidence>
<evidence type="ECO:0000256" key="11">
    <source>
        <dbReference type="SAM" id="MobiDB-lite"/>
    </source>
</evidence>
<dbReference type="PROSITE" id="PS51872">
    <property type="entry name" value="ZF_ZBR"/>
    <property type="match status" value="1"/>
</dbReference>
<feature type="non-terminal residue" evidence="13">
    <location>
        <position position="1"/>
    </location>
</feature>
<dbReference type="PANTHER" id="PTHR15493:SF1">
    <property type="entry name" value="F-BOX ONLY PROTEIN 43"/>
    <property type="match status" value="1"/>
</dbReference>
<evidence type="ECO:0000256" key="7">
    <source>
        <dbReference type="ARBA" id="ARBA00022843"/>
    </source>
</evidence>